<dbReference type="InterPro" id="IPR016032">
    <property type="entry name" value="Sig_transdc_resp-reg_C-effctor"/>
</dbReference>
<dbReference type="SUPFAM" id="SSF46894">
    <property type="entry name" value="C-terminal effector domain of the bipartite response regulators"/>
    <property type="match status" value="1"/>
</dbReference>
<accession>A0A6N7KXC6</accession>
<dbReference type="AlphaFoldDB" id="A0A6N7KXC6"/>
<protein>
    <recommendedName>
        <fullName evidence="3">HTH luxR-type domain-containing protein</fullName>
    </recommendedName>
</protein>
<keyword evidence="2" id="KW-1185">Reference proteome</keyword>
<dbReference type="GO" id="GO:0003677">
    <property type="term" value="F:DNA binding"/>
    <property type="evidence" value="ECO:0007669"/>
    <property type="project" value="InterPro"/>
</dbReference>
<dbReference type="Gene3D" id="1.10.10.10">
    <property type="entry name" value="Winged helix-like DNA-binding domain superfamily/Winged helix DNA-binding domain"/>
    <property type="match status" value="1"/>
</dbReference>
<evidence type="ECO:0008006" key="3">
    <source>
        <dbReference type="Google" id="ProtNLM"/>
    </source>
</evidence>
<dbReference type="EMBL" id="WBOF01000001">
    <property type="protein sequence ID" value="MQS14908.1"/>
    <property type="molecule type" value="Genomic_DNA"/>
</dbReference>
<dbReference type="InterPro" id="IPR036388">
    <property type="entry name" value="WH-like_DNA-bd_sf"/>
</dbReference>
<reference evidence="1 2" key="1">
    <citation type="submission" date="2019-09" db="EMBL/GenBank/DDBJ databases">
        <title>Genome Sequences of Streptomyces kaniharaensis ATCC 21070.</title>
        <authorList>
            <person name="Zhu W."/>
            <person name="De Crecy-Lagard V."/>
            <person name="Richards N.G."/>
        </authorList>
    </citation>
    <scope>NUCLEOTIDE SEQUENCE [LARGE SCALE GENOMIC DNA]</scope>
    <source>
        <strain evidence="1 2">SF-557</strain>
    </source>
</reference>
<dbReference type="RefSeq" id="WP_153464148.1">
    <property type="nucleotide sequence ID" value="NZ_WBOF01000001.1"/>
</dbReference>
<proteinExistence type="predicted"/>
<dbReference type="PANTHER" id="PTHR34293:SF1">
    <property type="entry name" value="HTH-TYPE TRANSCRIPTIONAL REGULATOR TRMBL2"/>
    <property type="match status" value="1"/>
</dbReference>
<gene>
    <name evidence="1" type="ORF">F7Q99_22250</name>
</gene>
<dbReference type="Proteomes" id="UP000450000">
    <property type="component" value="Unassembled WGS sequence"/>
</dbReference>
<evidence type="ECO:0000313" key="1">
    <source>
        <dbReference type="EMBL" id="MQS14908.1"/>
    </source>
</evidence>
<dbReference type="PANTHER" id="PTHR34293">
    <property type="entry name" value="HTH-TYPE TRANSCRIPTIONAL REGULATOR TRMBL2"/>
    <property type="match status" value="1"/>
</dbReference>
<dbReference type="OrthoDB" id="4307453at2"/>
<sequence>MVAERDSFSHFSELDDTSAAAYGQAVRLGEFERDVIAERMNVPLRDVERAEAVLRNLRLLQPMPGRRDVLVPIGPEVAAADLVGDAERQIRELQQAVTSVRSTLISLMPTYFEGRRERNSLEAFDIVNDADLVQSMIDEQREKCRSEVLMVQPGGPRPANILSAARDSATSILSRGVKMRTIYQHTARSDLPTRAYVRDIIDLGGEFRTCDELIDRIFIYDREVAFLPDRSGGPEAAPGAAIVREPVLVNFLCSVFDYMWNNGSPFTAESTKAPAVADDLKTAIVRLMVQGHKDEMVARRLGMSVRTCRRHIAEITEDLQATSRFQAGYNVAALQLPHLGPPVDTDAG</sequence>
<dbReference type="InterPro" id="IPR051797">
    <property type="entry name" value="TrmB-like"/>
</dbReference>
<evidence type="ECO:0000313" key="2">
    <source>
        <dbReference type="Proteomes" id="UP000450000"/>
    </source>
</evidence>
<comment type="caution">
    <text evidence="1">The sequence shown here is derived from an EMBL/GenBank/DDBJ whole genome shotgun (WGS) entry which is preliminary data.</text>
</comment>
<dbReference type="GO" id="GO:0006355">
    <property type="term" value="P:regulation of DNA-templated transcription"/>
    <property type="evidence" value="ECO:0007669"/>
    <property type="project" value="InterPro"/>
</dbReference>
<organism evidence="1 2">
    <name type="scientific">Streptomyces kaniharaensis</name>
    <dbReference type="NCBI Taxonomy" id="212423"/>
    <lineage>
        <taxon>Bacteria</taxon>
        <taxon>Bacillati</taxon>
        <taxon>Actinomycetota</taxon>
        <taxon>Actinomycetes</taxon>
        <taxon>Kitasatosporales</taxon>
        <taxon>Streptomycetaceae</taxon>
        <taxon>Streptomyces</taxon>
    </lineage>
</organism>
<name>A0A6N7KXC6_9ACTN</name>